<feature type="transmembrane region" description="Helical" evidence="1">
    <location>
        <begin position="12"/>
        <end position="29"/>
    </location>
</feature>
<evidence type="ECO:0000313" key="2">
    <source>
        <dbReference type="EMBL" id="JAH12788.1"/>
    </source>
</evidence>
<keyword evidence="1" id="KW-1133">Transmembrane helix</keyword>
<accession>A0A0E9Q9M0</accession>
<evidence type="ECO:0000256" key="1">
    <source>
        <dbReference type="SAM" id="Phobius"/>
    </source>
</evidence>
<proteinExistence type="predicted"/>
<keyword evidence="1" id="KW-0812">Transmembrane</keyword>
<organism evidence="2">
    <name type="scientific">Anguilla anguilla</name>
    <name type="common">European freshwater eel</name>
    <name type="synonym">Muraena anguilla</name>
    <dbReference type="NCBI Taxonomy" id="7936"/>
    <lineage>
        <taxon>Eukaryota</taxon>
        <taxon>Metazoa</taxon>
        <taxon>Chordata</taxon>
        <taxon>Craniata</taxon>
        <taxon>Vertebrata</taxon>
        <taxon>Euteleostomi</taxon>
        <taxon>Actinopterygii</taxon>
        <taxon>Neopterygii</taxon>
        <taxon>Teleostei</taxon>
        <taxon>Anguilliformes</taxon>
        <taxon>Anguillidae</taxon>
        <taxon>Anguilla</taxon>
    </lineage>
</organism>
<reference evidence="2" key="1">
    <citation type="submission" date="2014-11" db="EMBL/GenBank/DDBJ databases">
        <authorList>
            <person name="Amaro Gonzalez C."/>
        </authorList>
    </citation>
    <scope>NUCLEOTIDE SEQUENCE</scope>
</reference>
<sequence length="58" mass="6647">MSCKPATANNRVIHYTFLLRIILNILIMTSENAHHFKALSIAVIEQRGQGIFLKLLWP</sequence>
<protein>
    <submittedName>
        <fullName evidence="2">Uncharacterized protein</fullName>
    </submittedName>
</protein>
<name>A0A0E9Q9M0_ANGAN</name>
<keyword evidence="1" id="KW-0472">Membrane</keyword>
<reference evidence="2" key="2">
    <citation type="journal article" date="2015" name="Fish Shellfish Immunol.">
        <title>Early steps in the European eel (Anguilla anguilla)-Vibrio vulnificus interaction in the gills: Role of the RtxA13 toxin.</title>
        <authorList>
            <person name="Callol A."/>
            <person name="Pajuelo D."/>
            <person name="Ebbesson L."/>
            <person name="Teles M."/>
            <person name="MacKenzie S."/>
            <person name="Amaro C."/>
        </authorList>
    </citation>
    <scope>NUCLEOTIDE SEQUENCE</scope>
</reference>
<dbReference type="EMBL" id="GBXM01095789">
    <property type="protein sequence ID" value="JAH12788.1"/>
    <property type="molecule type" value="Transcribed_RNA"/>
</dbReference>
<dbReference type="AlphaFoldDB" id="A0A0E9Q9M0"/>